<dbReference type="Proteomes" id="UP000375525">
    <property type="component" value="Unassembled WGS sequence"/>
</dbReference>
<feature type="transmembrane region" description="Helical" evidence="1">
    <location>
        <begin position="396"/>
        <end position="417"/>
    </location>
</feature>
<dbReference type="RefSeq" id="WP_150780660.1">
    <property type="nucleotide sequence ID" value="NZ_CABVIH010000016.1"/>
</dbReference>
<proteinExistence type="predicted"/>
<evidence type="ECO:0000313" key="3">
    <source>
        <dbReference type="Proteomes" id="UP000375525"/>
    </source>
</evidence>
<name>A0A5E7LXP7_PSEFL</name>
<dbReference type="AlphaFoldDB" id="A0A5E7LXP7"/>
<dbReference type="EMBL" id="CABVIH010000016">
    <property type="protein sequence ID" value="VVP12724.1"/>
    <property type="molecule type" value="Genomic_DNA"/>
</dbReference>
<organism evidence="2 3">
    <name type="scientific">Pseudomonas fluorescens</name>
    <dbReference type="NCBI Taxonomy" id="294"/>
    <lineage>
        <taxon>Bacteria</taxon>
        <taxon>Pseudomonadati</taxon>
        <taxon>Pseudomonadota</taxon>
        <taxon>Gammaproteobacteria</taxon>
        <taxon>Pseudomonadales</taxon>
        <taxon>Pseudomonadaceae</taxon>
        <taxon>Pseudomonas</taxon>
    </lineage>
</organism>
<reference evidence="2 3" key="1">
    <citation type="submission" date="2019-09" db="EMBL/GenBank/DDBJ databases">
        <authorList>
            <person name="Chandra G."/>
            <person name="Truman W A."/>
        </authorList>
    </citation>
    <scope>NUCLEOTIDE SEQUENCE [LARGE SCALE GENOMIC DNA]</scope>
    <source>
        <strain evidence="2">PS880</strain>
    </source>
</reference>
<evidence type="ECO:0000256" key="1">
    <source>
        <dbReference type="SAM" id="Phobius"/>
    </source>
</evidence>
<feature type="transmembrane region" description="Helical" evidence="1">
    <location>
        <begin position="368"/>
        <end position="389"/>
    </location>
</feature>
<feature type="transmembrane region" description="Helical" evidence="1">
    <location>
        <begin position="20"/>
        <end position="45"/>
    </location>
</feature>
<evidence type="ECO:0008006" key="4">
    <source>
        <dbReference type="Google" id="ProtNLM"/>
    </source>
</evidence>
<feature type="transmembrane region" description="Helical" evidence="1">
    <location>
        <begin position="195"/>
        <end position="213"/>
    </location>
</feature>
<protein>
    <recommendedName>
        <fullName evidence="4">Glycosyltransferase RgtA/B/C/D-like domain-containing protein</fullName>
    </recommendedName>
</protein>
<feature type="transmembrane region" description="Helical" evidence="1">
    <location>
        <begin position="336"/>
        <end position="356"/>
    </location>
</feature>
<keyword evidence="1" id="KW-0812">Transmembrane</keyword>
<dbReference type="OrthoDB" id="8886194at2"/>
<keyword evidence="1" id="KW-1133">Transmembrane helix</keyword>
<keyword evidence="1" id="KW-0472">Membrane</keyword>
<feature type="transmembrane region" description="Helical" evidence="1">
    <location>
        <begin position="296"/>
        <end position="315"/>
    </location>
</feature>
<feature type="transmembrane region" description="Helical" evidence="1">
    <location>
        <begin position="225"/>
        <end position="243"/>
    </location>
</feature>
<accession>A0A5E7LXP7</accession>
<feature type="transmembrane region" description="Helical" evidence="1">
    <location>
        <begin position="94"/>
        <end position="114"/>
    </location>
</feature>
<feature type="transmembrane region" description="Helical" evidence="1">
    <location>
        <begin position="149"/>
        <end position="166"/>
    </location>
</feature>
<sequence length="732" mass="81914">MKTSHTLPPSEDKQRYKRWLTHILPAAIVVLIMWLPFGFALTGVLEEWGIVGLFSRRGLFFISDVTSALPAHALRPLTIFPHAVAYLLDPDNFYYWHVLLIAALIIKGSALSILTTRMTGSIKWGMLASVLVLLYPADTMQLSFRSIHINWALSLVLMGSVIFLRALDQSSKARSLALCVVSSLLLAAACGMYEISLLLVAIPALIIFVQVGFKETLSQIKANFLQYLIWIGGAAIYVGYVIHTAPLVQSYQSNLAGSSALTTLQQTYPKLLSVGLLRSIVGGWADAFRITRAELISYWYLALATLVILTIVFVMSRVSQTSTFPDNKISSTLARVCRLAAIGILLICLGYAPFLLSPPHLAISQRTFLYTAPGATLLFISMLWTANYFSRAATSLLAAAVIFIGLGAQLFQFHHYINISKSQQLVLRDIVQNFDGNLPQSKTLLILDYSNQLNHDWMFLNIDMAPALSYMYSKLIDNIEVCYMPSLEWQQLDSLSRRGNCVEDAEGWTFNYPGSVSGPGIEPTVQQPSKRLSKSDAITVVVGDRSNVAANPELDTHRQELASSDSPLGIRFRGITETKPWFDFFKFRDQLPKEEYRWSFGDWWSLHIPTAGSGWRDSEWEALGYTHHVSSAWKNSARSSLYFDLTPQAAPYVISGYFNIFANEQMRSQMKIRINGTLIPIQWGVDGNFNGVVNPETLKSGRNELEFDSPTDDKYYGLSARLDWVQIVKQTK</sequence>
<gene>
    <name evidence="2" type="ORF">PS880_03404</name>
</gene>
<evidence type="ECO:0000313" key="2">
    <source>
        <dbReference type="EMBL" id="VVP12724.1"/>
    </source>
</evidence>